<evidence type="ECO:0000313" key="3">
    <source>
        <dbReference type="Proteomes" id="UP000016936"/>
    </source>
</evidence>
<reference evidence="2 3" key="1">
    <citation type="journal article" date="2012" name="PLoS Pathog.">
        <title>Diverse lifestyles and strategies of plant pathogenesis encoded in the genomes of eighteen Dothideomycetes fungi.</title>
        <authorList>
            <person name="Ohm R.A."/>
            <person name="Feau N."/>
            <person name="Henrissat B."/>
            <person name="Schoch C.L."/>
            <person name="Horwitz B.A."/>
            <person name="Barry K.W."/>
            <person name="Condon B.J."/>
            <person name="Copeland A.C."/>
            <person name="Dhillon B."/>
            <person name="Glaser F."/>
            <person name="Hesse C.N."/>
            <person name="Kosti I."/>
            <person name="LaButti K."/>
            <person name="Lindquist E.A."/>
            <person name="Lucas S."/>
            <person name="Salamov A.A."/>
            <person name="Bradshaw R.E."/>
            <person name="Ciuffetti L."/>
            <person name="Hamelin R.C."/>
            <person name="Kema G.H.J."/>
            <person name="Lawrence C."/>
            <person name="Scott J.A."/>
            <person name="Spatafora J.W."/>
            <person name="Turgeon B.G."/>
            <person name="de Wit P.J.G.M."/>
            <person name="Zhong S."/>
            <person name="Goodwin S.B."/>
            <person name="Grigoriev I.V."/>
        </authorList>
    </citation>
    <scope>NUCLEOTIDE SEQUENCE [LARGE SCALE GENOMIC DNA]</scope>
    <source>
        <strain evidence="3">C5 / ATCC 48332 / race O</strain>
    </source>
</reference>
<feature type="region of interest" description="Disordered" evidence="1">
    <location>
        <begin position="89"/>
        <end position="115"/>
    </location>
</feature>
<evidence type="ECO:0000313" key="2">
    <source>
        <dbReference type="EMBL" id="EMD84733.1"/>
    </source>
</evidence>
<proteinExistence type="predicted"/>
<gene>
    <name evidence="2" type="ORF">COCHEDRAFT_1121720</name>
</gene>
<dbReference type="OrthoDB" id="10388303at2759"/>
<dbReference type="EMBL" id="KB445624">
    <property type="protein sequence ID" value="EMD84733.1"/>
    <property type="molecule type" value="Genomic_DNA"/>
</dbReference>
<reference evidence="3" key="2">
    <citation type="journal article" date="2013" name="PLoS Genet.">
        <title>Comparative genome structure, secondary metabolite, and effector coding capacity across Cochliobolus pathogens.</title>
        <authorList>
            <person name="Condon B.J."/>
            <person name="Leng Y."/>
            <person name="Wu D."/>
            <person name="Bushley K.E."/>
            <person name="Ohm R.A."/>
            <person name="Otillar R."/>
            <person name="Martin J."/>
            <person name="Schackwitz W."/>
            <person name="Grimwood J."/>
            <person name="MohdZainudin N."/>
            <person name="Xue C."/>
            <person name="Wang R."/>
            <person name="Manning V.A."/>
            <person name="Dhillon B."/>
            <person name="Tu Z.J."/>
            <person name="Steffenson B.J."/>
            <person name="Salamov A."/>
            <person name="Sun H."/>
            <person name="Lowry S."/>
            <person name="LaButti K."/>
            <person name="Han J."/>
            <person name="Copeland A."/>
            <person name="Lindquist E."/>
            <person name="Barry K."/>
            <person name="Schmutz J."/>
            <person name="Baker S.E."/>
            <person name="Ciuffetti L.M."/>
            <person name="Grigoriev I.V."/>
            <person name="Zhong S."/>
            <person name="Turgeon B.G."/>
        </authorList>
    </citation>
    <scope>NUCLEOTIDE SEQUENCE [LARGE SCALE GENOMIC DNA]</scope>
    <source>
        <strain evidence="3">C5 / ATCC 48332 / race O</strain>
    </source>
</reference>
<dbReference type="HOGENOM" id="CLU_2108787_0_0_1"/>
<protein>
    <submittedName>
        <fullName evidence="2">Uncharacterized protein</fullName>
    </submittedName>
</protein>
<keyword evidence="3" id="KW-1185">Reference proteome</keyword>
<sequence>MCATTFRPCGCTRDKRGCWIDWLRTVPSAEKLYQQRVQWRQRAAQHYLQQMDRFLELPCLAVHLTDGQPRRDQSYFRYAGVTALRRAARPQLSSTAKSRLPLATTRHGGSSTYPR</sequence>
<evidence type="ECO:0000256" key="1">
    <source>
        <dbReference type="SAM" id="MobiDB-lite"/>
    </source>
</evidence>
<organism evidence="2 3">
    <name type="scientific">Cochliobolus heterostrophus (strain C5 / ATCC 48332 / race O)</name>
    <name type="common">Southern corn leaf blight fungus</name>
    <name type="synonym">Bipolaris maydis</name>
    <dbReference type="NCBI Taxonomy" id="701091"/>
    <lineage>
        <taxon>Eukaryota</taxon>
        <taxon>Fungi</taxon>
        <taxon>Dikarya</taxon>
        <taxon>Ascomycota</taxon>
        <taxon>Pezizomycotina</taxon>
        <taxon>Dothideomycetes</taxon>
        <taxon>Pleosporomycetidae</taxon>
        <taxon>Pleosporales</taxon>
        <taxon>Pleosporineae</taxon>
        <taxon>Pleosporaceae</taxon>
        <taxon>Bipolaris</taxon>
    </lineage>
</organism>
<accession>M2U9S8</accession>
<name>M2U9S8_COCH5</name>
<dbReference type="Proteomes" id="UP000016936">
    <property type="component" value="Unassembled WGS sequence"/>
</dbReference>
<dbReference type="AlphaFoldDB" id="M2U9S8"/>